<feature type="domain" description="CBM2" evidence="5">
    <location>
        <begin position="34"/>
        <end position="143"/>
    </location>
</feature>
<evidence type="ECO:0000256" key="1">
    <source>
        <dbReference type="ARBA" id="ARBA00022729"/>
    </source>
</evidence>
<dbReference type="SMART" id="SM00637">
    <property type="entry name" value="CBD_II"/>
    <property type="match status" value="1"/>
</dbReference>
<feature type="domain" description="GH18" evidence="6">
    <location>
        <begin position="188"/>
        <end position="483"/>
    </location>
</feature>
<keyword evidence="8" id="KW-1185">Reference proteome</keyword>
<accession>A0ABT1PGY1</accession>
<dbReference type="InterPro" id="IPR001919">
    <property type="entry name" value="CBD2"/>
</dbReference>
<sequence>MSSSHRHRASRRLQLIGGVVVCAAVAGTAVALAGSAQAASLGAAFTKTSGWSGGYTGQYVITNSSNQALSGWTLKFDLPSGTKISSLWNGKYTASGQTITVTGESWDSSIPAGKSVTVGFVAIGGSAAAPANCLINEGKCSAGEGPTPTPTGRPTATPPPSPTATPTQSPTPTATPTIVTGNGSSANAGFSPYVDTSLYPAYDLVAAEKATGVKQFNLAFITDGGSCTPKWGGVTDLGGNTTAGQIGALRAAGGDVRVSFGGANGNELATTCSSASALASAYGKVIDQYKLTKVDFDVEGGALTNTSANTQRAQAIAQLQKSHPGLEVSFTLPAMPTGLTQDGINLLADAKRNGVDINAVNIMAMDYGSSFTGDMGQYAIDGATATQSQVKSVLGISDADAWKKIAVTPMIGVNDVSTETFTVADATKLADFAKSKNLAWLSMWSATRDKQCPGGAKNSADATCSSISQDPNAFAKAFSAYGG</sequence>
<dbReference type="PANTHER" id="PTHR42976">
    <property type="entry name" value="BIFUNCTIONAL CHITINASE/LYSOZYME-RELATED"/>
    <property type="match status" value="1"/>
</dbReference>
<dbReference type="PANTHER" id="PTHR42976:SF1">
    <property type="entry name" value="GH18 DOMAIN-CONTAINING PROTEIN-RELATED"/>
    <property type="match status" value="1"/>
</dbReference>
<dbReference type="EMBL" id="JANFNH010000029">
    <property type="protein sequence ID" value="MCQ4044609.1"/>
    <property type="molecule type" value="Genomic_DNA"/>
</dbReference>
<comment type="caution">
    <text evidence="7">The sequence shown here is derived from an EMBL/GenBank/DDBJ whole genome shotgun (WGS) entry which is preliminary data.</text>
</comment>
<dbReference type="Proteomes" id="UP001206206">
    <property type="component" value="Unassembled WGS sequence"/>
</dbReference>
<dbReference type="Pfam" id="PF00553">
    <property type="entry name" value="CBM_2"/>
    <property type="match status" value="1"/>
</dbReference>
<dbReference type="SUPFAM" id="SSF49384">
    <property type="entry name" value="Carbohydrate-binding domain"/>
    <property type="match status" value="1"/>
</dbReference>
<dbReference type="PROSITE" id="PS51910">
    <property type="entry name" value="GH18_2"/>
    <property type="match status" value="1"/>
</dbReference>
<dbReference type="Gene3D" id="2.60.40.290">
    <property type="match status" value="1"/>
</dbReference>
<dbReference type="PROSITE" id="PS51173">
    <property type="entry name" value="CBM2"/>
    <property type="match status" value="1"/>
</dbReference>
<feature type="signal peptide" evidence="4">
    <location>
        <begin position="1"/>
        <end position="38"/>
    </location>
</feature>
<feature type="compositionally biased region" description="Pro residues" evidence="3">
    <location>
        <begin position="147"/>
        <end position="163"/>
    </location>
</feature>
<feature type="chain" id="PRO_5045091742" evidence="4">
    <location>
        <begin position="39"/>
        <end position="483"/>
    </location>
</feature>
<evidence type="ECO:0000256" key="3">
    <source>
        <dbReference type="SAM" id="MobiDB-lite"/>
    </source>
</evidence>
<gene>
    <name evidence="7" type="ORF">NON19_21885</name>
</gene>
<feature type="compositionally biased region" description="Low complexity" evidence="3">
    <location>
        <begin position="164"/>
        <end position="177"/>
    </location>
</feature>
<dbReference type="RefSeq" id="WP_255930535.1">
    <property type="nucleotide sequence ID" value="NZ_JANFNH010000029.1"/>
</dbReference>
<dbReference type="InterPro" id="IPR001223">
    <property type="entry name" value="Glyco_hydro18_cat"/>
</dbReference>
<dbReference type="Gene3D" id="3.20.20.80">
    <property type="entry name" value="Glycosidases"/>
    <property type="match status" value="1"/>
</dbReference>
<name>A0ABT1PGY1_9ACTN</name>
<evidence type="ECO:0000256" key="2">
    <source>
        <dbReference type="ARBA" id="ARBA00023326"/>
    </source>
</evidence>
<protein>
    <submittedName>
        <fullName evidence="7">Cellulose binding domain-containing protein</fullName>
    </submittedName>
</protein>
<evidence type="ECO:0000313" key="7">
    <source>
        <dbReference type="EMBL" id="MCQ4044609.1"/>
    </source>
</evidence>
<dbReference type="InterPro" id="IPR012291">
    <property type="entry name" value="CBM2_carb-bd_dom_sf"/>
</dbReference>
<dbReference type="InterPro" id="IPR052750">
    <property type="entry name" value="GH18_Chitinase"/>
</dbReference>
<evidence type="ECO:0000259" key="5">
    <source>
        <dbReference type="PROSITE" id="PS51173"/>
    </source>
</evidence>
<dbReference type="SUPFAM" id="SSF51445">
    <property type="entry name" value="(Trans)glycosidases"/>
    <property type="match status" value="1"/>
</dbReference>
<keyword evidence="2" id="KW-0624">Polysaccharide degradation</keyword>
<keyword evidence="2" id="KW-0119">Carbohydrate metabolism</keyword>
<evidence type="ECO:0000259" key="6">
    <source>
        <dbReference type="PROSITE" id="PS51910"/>
    </source>
</evidence>
<keyword evidence="1 4" id="KW-0732">Signal</keyword>
<dbReference type="InterPro" id="IPR006311">
    <property type="entry name" value="TAT_signal"/>
</dbReference>
<evidence type="ECO:0000256" key="4">
    <source>
        <dbReference type="SAM" id="SignalP"/>
    </source>
</evidence>
<dbReference type="CDD" id="cd06543">
    <property type="entry name" value="GH18_PF-ChiA-like"/>
    <property type="match status" value="1"/>
</dbReference>
<dbReference type="InterPro" id="IPR008965">
    <property type="entry name" value="CBM2/CBM3_carb-bd_dom_sf"/>
</dbReference>
<organism evidence="7 8">
    <name type="scientific">Streptantibioticus rubrisoli</name>
    <dbReference type="NCBI Taxonomy" id="1387313"/>
    <lineage>
        <taxon>Bacteria</taxon>
        <taxon>Bacillati</taxon>
        <taxon>Actinomycetota</taxon>
        <taxon>Actinomycetes</taxon>
        <taxon>Kitasatosporales</taxon>
        <taxon>Streptomycetaceae</taxon>
        <taxon>Streptantibioticus</taxon>
    </lineage>
</organism>
<dbReference type="PROSITE" id="PS51318">
    <property type="entry name" value="TAT"/>
    <property type="match status" value="1"/>
</dbReference>
<evidence type="ECO:0000313" key="8">
    <source>
        <dbReference type="Proteomes" id="UP001206206"/>
    </source>
</evidence>
<feature type="region of interest" description="Disordered" evidence="3">
    <location>
        <begin position="143"/>
        <end position="185"/>
    </location>
</feature>
<dbReference type="InterPro" id="IPR017853">
    <property type="entry name" value="GH"/>
</dbReference>
<proteinExistence type="predicted"/>
<reference evidence="7 8" key="1">
    <citation type="submission" date="2022-06" db="EMBL/GenBank/DDBJ databases">
        <title>Draft genome sequence of type strain Streptomyces rubrisoli DSM 42083.</title>
        <authorList>
            <person name="Duangmal K."/>
            <person name="Klaysubun C."/>
        </authorList>
    </citation>
    <scope>NUCLEOTIDE SEQUENCE [LARGE SCALE GENOMIC DNA]</scope>
    <source>
        <strain evidence="7 8">DSM 42083</strain>
    </source>
</reference>